<dbReference type="InterPro" id="IPR036397">
    <property type="entry name" value="RNaseH_sf"/>
</dbReference>
<dbReference type="Gene3D" id="1.10.150.20">
    <property type="entry name" value="5' to 3' exonuclease, C-terminal subdomain"/>
    <property type="match status" value="2"/>
</dbReference>
<keyword evidence="14 17" id="KW-0234">DNA repair</keyword>
<keyword evidence="6 17" id="KW-0548">Nucleotidyltransferase</keyword>
<dbReference type="InterPro" id="IPR012337">
    <property type="entry name" value="RNaseH-like_sf"/>
</dbReference>
<dbReference type="InterPro" id="IPR029060">
    <property type="entry name" value="PIN-like_dom_sf"/>
</dbReference>
<dbReference type="CDD" id="cd08637">
    <property type="entry name" value="DNA_pol_A_pol_I_C"/>
    <property type="match status" value="1"/>
</dbReference>
<dbReference type="SUPFAM" id="SSF56672">
    <property type="entry name" value="DNA/RNA polymerases"/>
    <property type="match status" value="1"/>
</dbReference>
<sequence length="943" mass="102686">MADTAATPDTDIPPPAEPGQSHLFLVDGSGYIFRAYHALPPMTRPDGVPVNAVFGFSNMLVKLIDDMDADHMAVIFDASRFSFRNDIYPQYKAQRPDAPEDLVPQFPLIREATRAFNAPCIEMDGFEADDIIATYARQAVEKGWRVTIVSSDKDLMQLVRDGIDMFDPMKNVAIGPDQVMEKFGVAPNKVIDVQALAGDSVDNVPGVPGIGIKTAAQLIDEYGDLETLLERAGEIKQPKRRENLIEHAELARISKQLVTLKDDVDVPEPLGDLVVRGIDSDKILAFLREQNFKRLIARFESEAGQAAGETAATAAVSAPTGEEADYALVTTLEGLHGWIAAAEAQGTVAFDTETTSLNAMRAELVGVSLALAPGKACYIPLRHVGTAAQGELLAAPSSGDGPEQIPFDDAIAALKGLFENPAVLKVAHNAKYDCLVLSRPANGGIAVAPIDDTMCASYVLEGGLHGHGLDELSLLHFEHRNIKFEEVCGKGKSQIGFAEVPLDKARDYAAEDADMTWRLHQVLRPRLVEEHMTTVYETLERPLIPVLVDMERNGIRVDPKILNDMSADFAKRMVEREGEIHDLAGEPFNVASPKQLGEILFDKMGLAGGKKGKTGAYGTGADVLEGLAAQGIELAEKVLDYRQIAKLKSTYTDALVDDINPETRRVHTSYSMTGAATGRLSSNDPNLQNIPIRTEEGRKIRTAFVAEPGNLLLSVDYSQIELRLVADIAGLETMRAAFREGIDIHAQTASEVFGVPLGEMTSEIRRKAKAINFGIIYGISGFGLARQLGTPQGEAQQYINAYFERFPGIRDYMDEMKKRAHEWGFVETRFGRKVHINAIREKNPAMRNFGERAAINAPIQGTAADIIKRAMVRLPVALEKANSKARMLLQVHDELLFEVPEGDVEATAALVKEVMEGAAAPVLNLSVPLVADAGWGESWATAH</sequence>
<dbReference type="InterPro" id="IPR002421">
    <property type="entry name" value="5-3_exonuclease"/>
</dbReference>
<dbReference type="FunFam" id="1.20.1060.10:FF:000001">
    <property type="entry name" value="DNA polymerase I"/>
    <property type="match status" value="1"/>
</dbReference>
<feature type="domain" description="5'-3' exonuclease" evidence="19">
    <location>
        <begin position="21"/>
        <end position="276"/>
    </location>
</feature>
<evidence type="ECO:0000259" key="18">
    <source>
        <dbReference type="SMART" id="SM00474"/>
    </source>
</evidence>
<dbReference type="SUPFAM" id="SSF47807">
    <property type="entry name" value="5' to 3' exonuclease, C-terminal subdomain"/>
    <property type="match status" value="1"/>
</dbReference>
<evidence type="ECO:0000259" key="19">
    <source>
        <dbReference type="SMART" id="SM00475"/>
    </source>
</evidence>
<evidence type="ECO:0000313" key="21">
    <source>
        <dbReference type="EMBL" id="SDG09104.1"/>
    </source>
</evidence>
<dbReference type="Gene3D" id="3.30.420.10">
    <property type="entry name" value="Ribonuclease H-like superfamily/Ribonuclease H"/>
    <property type="match status" value="1"/>
</dbReference>
<keyword evidence="13 17" id="KW-0238">DNA-binding</keyword>
<dbReference type="InterPro" id="IPR020045">
    <property type="entry name" value="DNA_polI_H3TH"/>
</dbReference>
<dbReference type="Pfam" id="PF01612">
    <property type="entry name" value="DNA_pol_A_exo1"/>
    <property type="match status" value="1"/>
</dbReference>
<dbReference type="GO" id="GO:0003677">
    <property type="term" value="F:DNA binding"/>
    <property type="evidence" value="ECO:0007669"/>
    <property type="project" value="UniProtKB-UniRule"/>
</dbReference>
<dbReference type="FunFam" id="1.10.150.20:FF:000003">
    <property type="entry name" value="DNA polymerase I"/>
    <property type="match status" value="1"/>
</dbReference>
<dbReference type="GO" id="GO:0008408">
    <property type="term" value="F:3'-5' exonuclease activity"/>
    <property type="evidence" value="ECO:0007669"/>
    <property type="project" value="UniProtKB-UniRule"/>
</dbReference>
<comment type="subunit">
    <text evidence="2">Single-chain monomer with multiple functions.</text>
</comment>
<dbReference type="NCBIfam" id="TIGR00593">
    <property type="entry name" value="pola"/>
    <property type="match status" value="1"/>
</dbReference>
<reference evidence="21 22" key="1">
    <citation type="submission" date="2016-10" db="EMBL/GenBank/DDBJ databases">
        <authorList>
            <person name="Varghese N."/>
            <person name="Submissions S."/>
        </authorList>
    </citation>
    <scope>NUCLEOTIDE SEQUENCE [LARGE SCALE GENOMIC DNA]</scope>
    <source>
        <strain evidence="21 22">DSM 18839</strain>
    </source>
</reference>
<keyword evidence="9 17" id="KW-0227">DNA damage</keyword>
<feature type="domain" description="3'-5' exonuclease" evidence="18">
    <location>
        <begin position="326"/>
        <end position="528"/>
    </location>
</feature>
<gene>
    <name evidence="17" type="primary">polA</name>
    <name evidence="21" type="ORF">SAMN05660686_03321</name>
</gene>
<evidence type="ECO:0000256" key="7">
    <source>
        <dbReference type="ARBA" id="ARBA00022705"/>
    </source>
</evidence>
<dbReference type="Pfam" id="PF01367">
    <property type="entry name" value="5_3_exonuc"/>
    <property type="match status" value="1"/>
</dbReference>
<dbReference type="InterPro" id="IPR020046">
    <property type="entry name" value="5-3_exonucl_a-hlix_arch_N"/>
</dbReference>
<comment type="catalytic activity">
    <reaction evidence="15 17">
        <text>DNA(n) + a 2'-deoxyribonucleoside 5'-triphosphate = DNA(n+1) + diphosphate</text>
        <dbReference type="Rhea" id="RHEA:22508"/>
        <dbReference type="Rhea" id="RHEA-COMP:17339"/>
        <dbReference type="Rhea" id="RHEA-COMP:17340"/>
        <dbReference type="ChEBI" id="CHEBI:33019"/>
        <dbReference type="ChEBI" id="CHEBI:61560"/>
        <dbReference type="ChEBI" id="CHEBI:173112"/>
        <dbReference type="EC" id="2.7.7.7"/>
    </reaction>
</comment>
<dbReference type="PANTHER" id="PTHR10133:SF27">
    <property type="entry name" value="DNA POLYMERASE NU"/>
    <property type="match status" value="1"/>
</dbReference>
<evidence type="ECO:0000256" key="5">
    <source>
        <dbReference type="ARBA" id="ARBA00022679"/>
    </source>
</evidence>
<dbReference type="SUPFAM" id="SSF53098">
    <property type="entry name" value="Ribonuclease H-like"/>
    <property type="match status" value="1"/>
</dbReference>
<comment type="similarity">
    <text evidence="1 17">Belongs to the DNA polymerase type-A family.</text>
</comment>
<evidence type="ECO:0000256" key="8">
    <source>
        <dbReference type="ARBA" id="ARBA00022722"/>
    </source>
</evidence>
<dbReference type="FunFam" id="3.40.50.1010:FF:000001">
    <property type="entry name" value="DNA polymerase I"/>
    <property type="match status" value="1"/>
</dbReference>
<organism evidence="21 22">
    <name type="scientific">Thalassobaculum litoreum DSM 18839</name>
    <dbReference type="NCBI Taxonomy" id="1123362"/>
    <lineage>
        <taxon>Bacteria</taxon>
        <taxon>Pseudomonadati</taxon>
        <taxon>Pseudomonadota</taxon>
        <taxon>Alphaproteobacteria</taxon>
        <taxon>Rhodospirillales</taxon>
        <taxon>Thalassobaculaceae</taxon>
        <taxon>Thalassobaculum</taxon>
    </lineage>
</organism>
<dbReference type="SMART" id="SM00475">
    <property type="entry name" value="53EXOc"/>
    <property type="match status" value="1"/>
</dbReference>
<dbReference type="Gene3D" id="3.40.50.1010">
    <property type="entry name" value="5'-nuclease"/>
    <property type="match status" value="1"/>
</dbReference>
<dbReference type="Gene3D" id="1.20.1060.10">
    <property type="entry name" value="Taq DNA Polymerase, Chain T, domain 4"/>
    <property type="match status" value="1"/>
</dbReference>
<dbReference type="InterPro" id="IPR043502">
    <property type="entry name" value="DNA/RNA_pol_sf"/>
</dbReference>
<dbReference type="SMART" id="SM00474">
    <property type="entry name" value="35EXOc"/>
    <property type="match status" value="1"/>
</dbReference>
<evidence type="ECO:0000256" key="16">
    <source>
        <dbReference type="NCBIfam" id="TIGR00593"/>
    </source>
</evidence>
<dbReference type="CDD" id="cd09898">
    <property type="entry name" value="H3TH_53EXO"/>
    <property type="match status" value="1"/>
</dbReference>
<dbReference type="PROSITE" id="PS00447">
    <property type="entry name" value="DNA_POLYMERASE_A"/>
    <property type="match status" value="1"/>
</dbReference>
<dbReference type="InterPro" id="IPR008918">
    <property type="entry name" value="HhH2"/>
</dbReference>
<dbReference type="SMART" id="SM00482">
    <property type="entry name" value="POLAc"/>
    <property type="match status" value="1"/>
</dbReference>
<evidence type="ECO:0000256" key="14">
    <source>
        <dbReference type="ARBA" id="ARBA00023204"/>
    </source>
</evidence>
<name>A0A8G2BJP1_9PROT</name>
<evidence type="ECO:0000256" key="4">
    <source>
        <dbReference type="ARBA" id="ARBA00020311"/>
    </source>
</evidence>
<dbReference type="RefSeq" id="WP_051245141.1">
    <property type="nucleotide sequence ID" value="NZ_FNBW01000010.1"/>
</dbReference>
<dbReference type="CDD" id="cd06139">
    <property type="entry name" value="DNA_polA_I_Ecoli_like_exo"/>
    <property type="match status" value="1"/>
</dbReference>
<dbReference type="CDD" id="cd09859">
    <property type="entry name" value="PIN_53EXO"/>
    <property type="match status" value="1"/>
</dbReference>
<dbReference type="SMART" id="SM00279">
    <property type="entry name" value="HhH2"/>
    <property type="match status" value="1"/>
</dbReference>
<evidence type="ECO:0000256" key="11">
    <source>
        <dbReference type="ARBA" id="ARBA00022839"/>
    </source>
</evidence>
<dbReference type="GO" id="GO:0006261">
    <property type="term" value="P:DNA-templated DNA replication"/>
    <property type="evidence" value="ECO:0007669"/>
    <property type="project" value="UniProtKB-UniRule"/>
</dbReference>
<evidence type="ECO:0000256" key="13">
    <source>
        <dbReference type="ARBA" id="ARBA00023125"/>
    </source>
</evidence>
<evidence type="ECO:0000256" key="15">
    <source>
        <dbReference type="ARBA" id="ARBA00049244"/>
    </source>
</evidence>
<evidence type="ECO:0000256" key="1">
    <source>
        <dbReference type="ARBA" id="ARBA00007705"/>
    </source>
</evidence>
<dbReference type="InterPro" id="IPR018320">
    <property type="entry name" value="DNA_polymerase_1"/>
</dbReference>
<dbReference type="PRINTS" id="PR00868">
    <property type="entry name" value="DNAPOLI"/>
</dbReference>
<dbReference type="Gene3D" id="3.30.70.370">
    <property type="match status" value="1"/>
</dbReference>
<dbReference type="AlphaFoldDB" id="A0A8G2BJP1"/>
<accession>A0A8G2BJP1</accession>
<dbReference type="Pfam" id="PF02739">
    <property type="entry name" value="5_3_exonuc_N"/>
    <property type="match status" value="1"/>
</dbReference>
<dbReference type="GO" id="GO:0006302">
    <property type="term" value="P:double-strand break repair"/>
    <property type="evidence" value="ECO:0007669"/>
    <property type="project" value="TreeGrafter"/>
</dbReference>
<keyword evidence="5 17" id="KW-0808">Transferase</keyword>
<dbReference type="GO" id="GO:0008409">
    <property type="term" value="F:5'-3' exonuclease activity"/>
    <property type="evidence" value="ECO:0007669"/>
    <property type="project" value="UniProtKB-UniRule"/>
</dbReference>
<dbReference type="Proteomes" id="UP000198615">
    <property type="component" value="Unassembled WGS sequence"/>
</dbReference>
<dbReference type="Pfam" id="PF00476">
    <property type="entry name" value="DNA_pol_A"/>
    <property type="match status" value="1"/>
</dbReference>
<dbReference type="FunFam" id="1.10.150.20:FF:000002">
    <property type="entry name" value="DNA polymerase I"/>
    <property type="match status" value="1"/>
</dbReference>
<dbReference type="GO" id="GO:0003887">
    <property type="term" value="F:DNA-directed DNA polymerase activity"/>
    <property type="evidence" value="ECO:0007669"/>
    <property type="project" value="UniProtKB-UniRule"/>
</dbReference>
<evidence type="ECO:0000259" key="20">
    <source>
        <dbReference type="SMART" id="SM00482"/>
    </source>
</evidence>
<evidence type="ECO:0000256" key="17">
    <source>
        <dbReference type="RuleBase" id="RU004460"/>
    </source>
</evidence>
<dbReference type="InterPro" id="IPR001098">
    <property type="entry name" value="DNA-dir_DNA_pol_A_palm_dom"/>
</dbReference>
<dbReference type="OrthoDB" id="9806424at2"/>
<dbReference type="InterPro" id="IPR002562">
    <property type="entry name" value="3'-5'_exonuclease_dom"/>
</dbReference>
<comment type="function">
    <text evidence="17">In addition to polymerase activity, this DNA polymerase exhibits 3'-5' and 5'-3' exonuclease activity.</text>
</comment>
<evidence type="ECO:0000256" key="2">
    <source>
        <dbReference type="ARBA" id="ARBA00011541"/>
    </source>
</evidence>
<evidence type="ECO:0000256" key="12">
    <source>
        <dbReference type="ARBA" id="ARBA00022932"/>
    </source>
</evidence>
<dbReference type="InterPro" id="IPR019760">
    <property type="entry name" value="DNA-dir_DNA_pol_A_CS"/>
</dbReference>
<keyword evidence="10 17" id="KW-0378">Hydrolase</keyword>
<protein>
    <recommendedName>
        <fullName evidence="4 16">DNA polymerase I</fullName>
        <ecNumber evidence="3 16">2.7.7.7</ecNumber>
    </recommendedName>
</protein>
<dbReference type="PANTHER" id="PTHR10133">
    <property type="entry name" value="DNA POLYMERASE I"/>
    <property type="match status" value="1"/>
</dbReference>
<keyword evidence="22" id="KW-1185">Reference proteome</keyword>
<comment type="caution">
    <text evidence="21">The sequence shown here is derived from an EMBL/GenBank/DDBJ whole genome shotgun (WGS) entry which is preliminary data.</text>
</comment>
<dbReference type="SUPFAM" id="SSF88723">
    <property type="entry name" value="PIN domain-like"/>
    <property type="match status" value="1"/>
</dbReference>
<feature type="domain" description="DNA-directed DNA polymerase family A palm" evidence="20">
    <location>
        <begin position="697"/>
        <end position="903"/>
    </location>
</feature>
<dbReference type="EC" id="2.7.7.7" evidence="3 16"/>
<dbReference type="EMBL" id="FNBW01000010">
    <property type="protein sequence ID" value="SDG09104.1"/>
    <property type="molecule type" value="Genomic_DNA"/>
</dbReference>
<keyword evidence="8" id="KW-0540">Nuclease</keyword>
<evidence type="ECO:0000256" key="3">
    <source>
        <dbReference type="ARBA" id="ARBA00012417"/>
    </source>
</evidence>
<dbReference type="NCBIfam" id="NF004397">
    <property type="entry name" value="PRK05755.1"/>
    <property type="match status" value="1"/>
</dbReference>
<keyword evidence="11 17" id="KW-0269">Exonuclease</keyword>
<evidence type="ECO:0000256" key="6">
    <source>
        <dbReference type="ARBA" id="ARBA00022695"/>
    </source>
</evidence>
<evidence type="ECO:0000313" key="22">
    <source>
        <dbReference type="Proteomes" id="UP000198615"/>
    </source>
</evidence>
<keyword evidence="12 17" id="KW-0239">DNA-directed DNA polymerase</keyword>
<dbReference type="InterPro" id="IPR036279">
    <property type="entry name" value="5-3_exonuclease_C_sf"/>
</dbReference>
<dbReference type="InterPro" id="IPR002298">
    <property type="entry name" value="DNA_polymerase_A"/>
</dbReference>
<evidence type="ECO:0000256" key="9">
    <source>
        <dbReference type="ARBA" id="ARBA00022763"/>
    </source>
</evidence>
<keyword evidence="7 17" id="KW-0235">DNA replication</keyword>
<proteinExistence type="inferred from homology"/>
<evidence type="ECO:0000256" key="10">
    <source>
        <dbReference type="ARBA" id="ARBA00022801"/>
    </source>
</evidence>